<comment type="caution">
    <text evidence="4">The sequence shown here is derived from an EMBL/GenBank/DDBJ whole genome shotgun (WGS) entry which is preliminary data.</text>
</comment>
<reference evidence="4 5" key="1">
    <citation type="submission" date="2020-05" db="EMBL/GenBank/DDBJ databases">
        <title>Identification and distribution of gene clusters putatively required for synthesis of sphingolipid metabolism inhibitors in phylogenetically diverse species of the filamentous fungus Fusarium.</title>
        <authorList>
            <person name="Kim H.-S."/>
            <person name="Busman M."/>
            <person name="Brown D.W."/>
            <person name="Divon H."/>
            <person name="Uhlig S."/>
            <person name="Proctor R.H."/>
        </authorList>
    </citation>
    <scope>NUCLEOTIDE SEQUENCE [LARGE SCALE GENOMIC DNA]</scope>
    <source>
        <strain evidence="4 5">NRRL 26131</strain>
    </source>
</reference>
<gene>
    <name evidence="4" type="ORF">FGLOB1_2649</name>
</gene>
<evidence type="ECO:0000259" key="3">
    <source>
        <dbReference type="Pfam" id="PF16655"/>
    </source>
</evidence>
<feature type="domain" description="PhoD-like phosphatase metallophosphatase" evidence="2">
    <location>
        <begin position="214"/>
        <end position="571"/>
    </location>
</feature>
<dbReference type="InterPro" id="IPR018946">
    <property type="entry name" value="PhoD-like_MPP"/>
</dbReference>
<dbReference type="InterPro" id="IPR038607">
    <property type="entry name" value="PhoD-like_sf"/>
</dbReference>
<evidence type="ECO:0000256" key="1">
    <source>
        <dbReference type="SAM" id="SignalP"/>
    </source>
</evidence>
<evidence type="ECO:0000259" key="2">
    <source>
        <dbReference type="Pfam" id="PF09423"/>
    </source>
</evidence>
<dbReference type="AlphaFoldDB" id="A0A8H5YS25"/>
<organism evidence="4 5">
    <name type="scientific">Fusarium globosum</name>
    <dbReference type="NCBI Taxonomy" id="78864"/>
    <lineage>
        <taxon>Eukaryota</taxon>
        <taxon>Fungi</taxon>
        <taxon>Dikarya</taxon>
        <taxon>Ascomycota</taxon>
        <taxon>Pezizomycotina</taxon>
        <taxon>Sordariomycetes</taxon>
        <taxon>Hypocreomycetidae</taxon>
        <taxon>Hypocreales</taxon>
        <taxon>Nectriaceae</taxon>
        <taxon>Fusarium</taxon>
        <taxon>Fusarium fujikuroi species complex</taxon>
    </lineage>
</organism>
<dbReference type="Pfam" id="PF09423">
    <property type="entry name" value="PhoD"/>
    <property type="match status" value="1"/>
</dbReference>
<dbReference type="InterPro" id="IPR029052">
    <property type="entry name" value="Metallo-depent_PP-like"/>
</dbReference>
<dbReference type="EMBL" id="JAAQPF010000097">
    <property type="protein sequence ID" value="KAF5716260.1"/>
    <property type="molecule type" value="Genomic_DNA"/>
</dbReference>
<dbReference type="PANTHER" id="PTHR43606">
    <property type="entry name" value="PHOSPHATASE, PUTATIVE (AFU_ORTHOLOGUE AFUA_6G08710)-RELATED"/>
    <property type="match status" value="1"/>
</dbReference>
<evidence type="ECO:0000313" key="4">
    <source>
        <dbReference type="EMBL" id="KAF5716260.1"/>
    </source>
</evidence>
<dbReference type="InterPro" id="IPR052900">
    <property type="entry name" value="Phospholipid_Metab_Enz"/>
</dbReference>
<dbReference type="Proteomes" id="UP000532311">
    <property type="component" value="Unassembled WGS sequence"/>
</dbReference>
<feature type="signal peptide" evidence="1">
    <location>
        <begin position="1"/>
        <end position="21"/>
    </location>
</feature>
<feature type="domain" description="Phospholipase D N-terminal" evidence="3">
    <location>
        <begin position="67"/>
        <end position="201"/>
    </location>
</feature>
<protein>
    <submittedName>
        <fullName evidence="4">Alkaline phosphatase</fullName>
    </submittedName>
</protein>
<name>A0A8H5YS25_9HYPO</name>
<dbReference type="CDD" id="cd07389">
    <property type="entry name" value="MPP_PhoD"/>
    <property type="match status" value="1"/>
</dbReference>
<dbReference type="Gene3D" id="3.60.21.70">
    <property type="entry name" value="PhoD-like phosphatase"/>
    <property type="match status" value="1"/>
</dbReference>
<proteinExistence type="predicted"/>
<keyword evidence="5" id="KW-1185">Reference proteome</keyword>
<accession>A0A8H5YS25</accession>
<dbReference type="PANTHER" id="PTHR43606:SF8">
    <property type="entry name" value="ALKALINE PHOSPHATASE"/>
    <property type="match status" value="1"/>
</dbReference>
<evidence type="ECO:0000313" key="5">
    <source>
        <dbReference type="Proteomes" id="UP000532311"/>
    </source>
</evidence>
<dbReference type="Pfam" id="PF16655">
    <property type="entry name" value="PhoD_N"/>
    <property type="match status" value="1"/>
</dbReference>
<feature type="chain" id="PRO_5034016764" evidence="1">
    <location>
        <begin position="22"/>
        <end position="637"/>
    </location>
</feature>
<keyword evidence="1" id="KW-0732">Signal</keyword>
<dbReference type="InterPro" id="IPR032093">
    <property type="entry name" value="PhoD_N"/>
</dbReference>
<dbReference type="Gene3D" id="2.60.40.380">
    <property type="entry name" value="Purple acid phosphatase-like, N-terminal"/>
    <property type="match status" value="1"/>
</dbReference>
<dbReference type="SUPFAM" id="SSF56300">
    <property type="entry name" value="Metallo-dependent phosphatases"/>
    <property type="match status" value="1"/>
</dbReference>
<sequence>MKTYSISVLFILAIFLALSEASFDGNINYGSPSPRHTQFGINVDQVQRRSWKRGNVAFKPEELNFTHGVASGDPWPNSVILWTRIAPTNVSSSDTAPIDGTEPLYSHETKKFIEADPNPICLYWKVFPVGKKDSKSVVSSGKAYTTADIDYTVKACSTQRPSTGTNRCQVEAKGLKPLTTYNYQFTVCNSKNSSPLGRTKTAPRPDDDVSEINLAVFSCSAYFEVPGYFNVYGNAARKDNHDWVVHLGDYIYEYGTYTLFKERGSIPQHPTYSLYDYRARHGQHRTDPDLQLLAQNSAWITTWDDHELADNAYRDGYVDFFDQPNTFKGEGPKVATDARKANAVRAYFEWMPIRQTDMDDGLRVWRSFQLGKLMDLVMLDTRLYDRSKGVDYVNEKYIEKISDDPSRTLMGGRQENWFYSSLSESKDRNATWRVIGNQIVFSHIKGDAAGGGDTWDGYIANRNRTLNHLYKNKIDNNIFLSGDSHMNWVSDLAWLGTKKYNPKTGKGAIGAEFAGTAVSSWGTSGLKSIEPDAGKLARKAIAENKELFWQEGYYRGYFHLSVSPKNVSAQFFGSPSIATYNAWEIPPKDGVQAESGALKTGEIKHTNLTFNTETGVWKVKGFDKMYLNPEPSFLGSS</sequence>